<keyword evidence="1" id="KW-0812">Transmembrane</keyword>
<reference evidence="2 3" key="1">
    <citation type="submission" date="2020-08" db="EMBL/GenBank/DDBJ databases">
        <title>Genomic Encyclopedia of Type Strains, Phase IV (KMG-IV): sequencing the most valuable type-strain genomes for metagenomic binning, comparative biology and taxonomic classification.</title>
        <authorList>
            <person name="Goeker M."/>
        </authorList>
    </citation>
    <scope>NUCLEOTIDE SEQUENCE [LARGE SCALE GENOMIC DNA]</scope>
    <source>
        <strain evidence="2 3">DSM 101791</strain>
    </source>
</reference>
<dbReference type="RefSeq" id="WP_184025687.1">
    <property type="nucleotide sequence ID" value="NZ_JACHFN010000002.1"/>
</dbReference>
<feature type="transmembrane region" description="Helical" evidence="1">
    <location>
        <begin position="33"/>
        <end position="52"/>
    </location>
</feature>
<comment type="caution">
    <text evidence="2">The sequence shown here is derived from an EMBL/GenBank/DDBJ whole genome shotgun (WGS) entry which is preliminary data.</text>
</comment>
<evidence type="ECO:0000313" key="2">
    <source>
        <dbReference type="EMBL" id="MBB5233358.1"/>
    </source>
</evidence>
<evidence type="ECO:0000313" key="3">
    <source>
        <dbReference type="Proteomes" id="UP000525389"/>
    </source>
</evidence>
<accession>A0A7W8LP30</accession>
<dbReference type="AlphaFoldDB" id="A0A7W8LP30"/>
<keyword evidence="1" id="KW-1133">Transmembrane helix</keyword>
<sequence length="59" mass="6682">MRGRWKLALALLILLLGVSRGWEALGDWQARDPWIFGAVSSLVYLTGAGLIWRDRRSRG</sequence>
<gene>
    <name evidence="2" type="ORF">HNQ09_000775</name>
</gene>
<name>A0A7W8LP30_9DEIO</name>
<keyword evidence="1" id="KW-0472">Membrane</keyword>
<evidence type="ECO:0000256" key="1">
    <source>
        <dbReference type="SAM" id="Phobius"/>
    </source>
</evidence>
<protein>
    <submittedName>
        <fullName evidence="2">Putative membrane protein YdfJ with MMPL/SSD domain</fullName>
    </submittedName>
</protein>
<proteinExistence type="predicted"/>
<keyword evidence="3" id="KW-1185">Reference proteome</keyword>
<dbReference type="EMBL" id="JACHFN010000002">
    <property type="protein sequence ID" value="MBB5233358.1"/>
    <property type="molecule type" value="Genomic_DNA"/>
</dbReference>
<organism evidence="2 3">
    <name type="scientific">Deinococcus budaensis</name>
    <dbReference type="NCBI Taxonomy" id="1665626"/>
    <lineage>
        <taxon>Bacteria</taxon>
        <taxon>Thermotogati</taxon>
        <taxon>Deinococcota</taxon>
        <taxon>Deinococci</taxon>
        <taxon>Deinococcales</taxon>
        <taxon>Deinococcaceae</taxon>
        <taxon>Deinococcus</taxon>
    </lineage>
</organism>
<dbReference type="Proteomes" id="UP000525389">
    <property type="component" value="Unassembled WGS sequence"/>
</dbReference>